<dbReference type="InterPro" id="IPR023393">
    <property type="entry name" value="START-like_dom_sf"/>
</dbReference>
<evidence type="ECO:0000313" key="3">
    <source>
        <dbReference type="Proteomes" id="UP000222542"/>
    </source>
</evidence>
<feature type="domain" description="Bet v I/Major latex protein" evidence="1">
    <location>
        <begin position="2"/>
        <end position="145"/>
    </location>
</feature>
<accession>A0A2G2Z8A2</accession>
<gene>
    <name evidence="2" type="ORF">T459_16246</name>
</gene>
<evidence type="ECO:0000259" key="1">
    <source>
        <dbReference type="SMART" id="SM01037"/>
    </source>
</evidence>
<comment type="caution">
    <text evidence="2">The sequence shown here is derived from an EMBL/GenBank/DDBJ whole genome shotgun (WGS) entry which is preliminary data.</text>
</comment>
<reference evidence="2 3" key="1">
    <citation type="journal article" date="2014" name="Nat. Genet.">
        <title>Genome sequence of the hot pepper provides insights into the evolution of pungency in Capsicum species.</title>
        <authorList>
            <person name="Kim S."/>
            <person name="Park M."/>
            <person name="Yeom S.I."/>
            <person name="Kim Y.M."/>
            <person name="Lee J.M."/>
            <person name="Lee H.A."/>
            <person name="Seo E."/>
            <person name="Choi J."/>
            <person name="Cheong K."/>
            <person name="Kim K.T."/>
            <person name="Jung K."/>
            <person name="Lee G.W."/>
            <person name="Oh S.K."/>
            <person name="Bae C."/>
            <person name="Kim S.B."/>
            <person name="Lee H.Y."/>
            <person name="Kim S.Y."/>
            <person name="Kim M.S."/>
            <person name="Kang B.C."/>
            <person name="Jo Y.D."/>
            <person name="Yang H.B."/>
            <person name="Jeong H.J."/>
            <person name="Kang W.H."/>
            <person name="Kwon J.K."/>
            <person name="Shin C."/>
            <person name="Lim J.Y."/>
            <person name="Park J.H."/>
            <person name="Huh J.H."/>
            <person name="Kim J.S."/>
            <person name="Kim B.D."/>
            <person name="Cohen O."/>
            <person name="Paran I."/>
            <person name="Suh M.C."/>
            <person name="Lee S.B."/>
            <person name="Kim Y.K."/>
            <person name="Shin Y."/>
            <person name="Noh S.J."/>
            <person name="Park J."/>
            <person name="Seo Y.S."/>
            <person name="Kwon S.Y."/>
            <person name="Kim H.A."/>
            <person name="Park J.M."/>
            <person name="Kim H.J."/>
            <person name="Choi S.B."/>
            <person name="Bosland P.W."/>
            <person name="Reeves G."/>
            <person name="Jo S.H."/>
            <person name="Lee B.W."/>
            <person name="Cho H.T."/>
            <person name="Choi H.S."/>
            <person name="Lee M.S."/>
            <person name="Yu Y."/>
            <person name="Do Choi Y."/>
            <person name="Park B.S."/>
            <person name="van Deynze A."/>
            <person name="Ashrafi H."/>
            <person name="Hill T."/>
            <person name="Kim W.T."/>
            <person name="Pai H.S."/>
            <person name="Ahn H.K."/>
            <person name="Yeam I."/>
            <person name="Giovannoni J.J."/>
            <person name="Rose J.K."/>
            <person name="Sorensen I."/>
            <person name="Lee S.J."/>
            <person name="Kim R.W."/>
            <person name="Choi I.Y."/>
            <person name="Choi B.S."/>
            <person name="Lim J.S."/>
            <person name="Lee Y.H."/>
            <person name="Choi D."/>
        </authorList>
    </citation>
    <scope>NUCLEOTIDE SEQUENCE [LARGE SCALE GENOMIC DNA]</scope>
    <source>
        <strain evidence="3">cv. CM334</strain>
    </source>
</reference>
<dbReference type="Gene3D" id="3.30.530.20">
    <property type="match status" value="1"/>
</dbReference>
<dbReference type="InterPro" id="IPR000916">
    <property type="entry name" value="Bet_v_I/MLP"/>
</dbReference>
<dbReference type="Proteomes" id="UP000222542">
    <property type="component" value="Unassembled WGS sequence"/>
</dbReference>
<keyword evidence="3" id="KW-1185">Reference proteome</keyword>
<dbReference type="AlphaFoldDB" id="A0A2G2Z8A2"/>
<dbReference type="SUPFAM" id="SSF55961">
    <property type="entry name" value="Bet v1-like"/>
    <property type="match status" value="1"/>
</dbReference>
<reference evidence="2 3" key="2">
    <citation type="journal article" date="2017" name="Genome Biol.">
        <title>New reference genome sequences of hot pepper reveal the massive evolution of plant disease-resistance genes by retroduplication.</title>
        <authorList>
            <person name="Kim S."/>
            <person name="Park J."/>
            <person name="Yeom S.I."/>
            <person name="Kim Y.M."/>
            <person name="Seo E."/>
            <person name="Kim K.T."/>
            <person name="Kim M.S."/>
            <person name="Lee J.M."/>
            <person name="Cheong K."/>
            <person name="Shin H.S."/>
            <person name="Kim S.B."/>
            <person name="Han K."/>
            <person name="Lee J."/>
            <person name="Park M."/>
            <person name="Lee H.A."/>
            <person name="Lee H.Y."/>
            <person name="Lee Y."/>
            <person name="Oh S."/>
            <person name="Lee J.H."/>
            <person name="Choi E."/>
            <person name="Choi E."/>
            <person name="Lee S.E."/>
            <person name="Jeon J."/>
            <person name="Kim H."/>
            <person name="Choi G."/>
            <person name="Song H."/>
            <person name="Lee J."/>
            <person name="Lee S.C."/>
            <person name="Kwon J.K."/>
            <person name="Lee H.Y."/>
            <person name="Koo N."/>
            <person name="Hong Y."/>
            <person name="Kim R.W."/>
            <person name="Kang W.H."/>
            <person name="Huh J.H."/>
            <person name="Kang B.C."/>
            <person name="Yang T.J."/>
            <person name="Lee Y.H."/>
            <person name="Bennetzen J.L."/>
            <person name="Choi D."/>
        </authorList>
    </citation>
    <scope>NUCLEOTIDE SEQUENCE [LARGE SCALE GENOMIC DNA]</scope>
    <source>
        <strain evidence="3">cv. CM334</strain>
    </source>
</reference>
<dbReference type="OMA" id="FMKHIIE"/>
<proteinExistence type="predicted"/>
<organism evidence="2 3">
    <name type="scientific">Capsicum annuum</name>
    <name type="common">Capsicum pepper</name>
    <dbReference type="NCBI Taxonomy" id="4072"/>
    <lineage>
        <taxon>Eukaryota</taxon>
        <taxon>Viridiplantae</taxon>
        <taxon>Streptophyta</taxon>
        <taxon>Embryophyta</taxon>
        <taxon>Tracheophyta</taxon>
        <taxon>Spermatophyta</taxon>
        <taxon>Magnoliopsida</taxon>
        <taxon>eudicotyledons</taxon>
        <taxon>Gunneridae</taxon>
        <taxon>Pentapetalae</taxon>
        <taxon>asterids</taxon>
        <taxon>lamiids</taxon>
        <taxon>Solanales</taxon>
        <taxon>Solanaceae</taxon>
        <taxon>Solanoideae</taxon>
        <taxon>Capsiceae</taxon>
        <taxon>Capsicum</taxon>
    </lineage>
</organism>
<dbReference type="SMART" id="SM01037">
    <property type="entry name" value="Bet_v_1"/>
    <property type="match status" value="1"/>
</dbReference>
<evidence type="ECO:0000313" key="2">
    <source>
        <dbReference type="EMBL" id="PHT78194.1"/>
    </source>
</evidence>
<dbReference type="InterPro" id="IPR051761">
    <property type="entry name" value="MLP-like_ligand-binding"/>
</dbReference>
<protein>
    <recommendedName>
        <fullName evidence="1">Bet v I/Major latex protein domain-containing protein</fullName>
    </recommendedName>
</protein>
<dbReference type="Gramene" id="PHT78194">
    <property type="protein sequence ID" value="PHT78194"/>
    <property type="gene ID" value="T459_16246"/>
</dbReference>
<sequence>MGVKGKLIASMEVKCGGHMFHDIFHTNTHHVPNITPSNISHFQIHEGETLKIGSVVRKYEDGKEMFAKEVIEDFDPQKKSIIWKVIDEDLLELYNSFTVISSCEHQWATFTLAYEKKSEEKPEPLGLLAYFIEVTKDIEGHHKCDKLSRMSSLRNWFLPKSDDLLDRTSQM</sequence>
<dbReference type="PANTHER" id="PTHR31907">
    <property type="entry name" value="MLP-LIKE PROTEIN 423"/>
    <property type="match status" value="1"/>
</dbReference>
<name>A0A2G2Z8A2_CAPAN</name>
<dbReference type="Pfam" id="PF00407">
    <property type="entry name" value="Bet_v_1"/>
    <property type="match status" value="1"/>
</dbReference>
<dbReference type="EMBL" id="AYRZ02000006">
    <property type="protein sequence ID" value="PHT78194.1"/>
    <property type="molecule type" value="Genomic_DNA"/>
</dbReference>
<dbReference type="GO" id="GO:0006952">
    <property type="term" value="P:defense response"/>
    <property type="evidence" value="ECO:0007669"/>
    <property type="project" value="InterPro"/>
</dbReference>